<dbReference type="EMBL" id="LKCW01000051">
    <property type="protein sequence ID" value="KPM42258.1"/>
    <property type="molecule type" value="Genomic_DNA"/>
</dbReference>
<organism evidence="1 2">
    <name type="scientific">Neonectria ditissima</name>
    <dbReference type="NCBI Taxonomy" id="78410"/>
    <lineage>
        <taxon>Eukaryota</taxon>
        <taxon>Fungi</taxon>
        <taxon>Dikarya</taxon>
        <taxon>Ascomycota</taxon>
        <taxon>Pezizomycotina</taxon>
        <taxon>Sordariomycetes</taxon>
        <taxon>Hypocreomycetidae</taxon>
        <taxon>Hypocreales</taxon>
        <taxon>Nectriaceae</taxon>
        <taxon>Neonectria</taxon>
    </lineage>
</organism>
<keyword evidence="2" id="KW-1185">Reference proteome</keyword>
<reference evidence="1 2" key="1">
    <citation type="submission" date="2015-09" db="EMBL/GenBank/DDBJ databases">
        <title>Draft genome of a European isolate of the apple canker pathogen Neonectria ditissima.</title>
        <authorList>
            <person name="Gomez-Cortecero A."/>
            <person name="Harrison R.J."/>
            <person name="Armitage A.D."/>
        </authorList>
    </citation>
    <scope>NUCLEOTIDE SEQUENCE [LARGE SCALE GENOMIC DNA]</scope>
    <source>
        <strain evidence="1 2">R09/05</strain>
    </source>
</reference>
<comment type="caution">
    <text evidence="1">The sequence shown here is derived from an EMBL/GenBank/DDBJ whole genome shotgun (WGS) entry which is preliminary data.</text>
</comment>
<dbReference type="STRING" id="78410.A0A0P7AWB5"/>
<gene>
    <name evidence="1" type="ORF">AK830_g4297</name>
</gene>
<dbReference type="AlphaFoldDB" id="A0A0P7AWB5"/>
<dbReference type="Proteomes" id="UP000050424">
    <property type="component" value="Unassembled WGS sequence"/>
</dbReference>
<evidence type="ECO:0000313" key="2">
    <source>
        <dbReference type="Proteomes" id="UP000050424"/>
    </source>
</evidence>
<sequence>MEAIPIKLKANPSTKDEDLANLRAFSNEGRRSHLSAETLEVKAISSIPRIRKCYGWLRLSGQAFREIPTKLRAPSLRVGKIPRTMSAGKEYIAIAYEYIEEGENRPAIVEKVTNFFCLAGFSHTNSPASRNWKSGVLVDLSDIVHPGGISGIVREWLEVLPMKAFIASASFYGNVRSRTCLTASAHAAAAVTVNL</sequence>
<dbReference type="OrthoDB" id="4633509at2759"/>
<accession>A0A0P7AWB5</accession>
<name>A0A0P7AWB5_9HYPO</name>
<protein>
    <submittedName>
        <fullName evidence="1">Uncharacterized protein</fullName>
    </submittedName>
</protein>
<proteinExistence type="predicted"/>
<evidence type="ECO:0000313" key="1">
    <source>
        <dbReference type="EMBL" id="KPM42258.1"/>
    </source>
</evidence>